<reference evidence="2 3" key="2">
    <citation type="journal article" date="2012" name="PLoS ONE">
        <title>An ancient pathway combining carbon dioxide fixation with the generation and utilization of a sodium ion gradient for ATP synthesis.</title>
        <authorList>
            <person name="Poehlein A."/>
            <person name="Schmidt S."/>
            <person name="Kaster A.K."/>
            <person name="Goenrich M."/>
            <person name="Vollmers J."/>
            <person name="Thurmer A."/>
            <person name="Bertsch J."/>
            <person name="Schuchmann K."/>
            <person name="Voigt B."/>
            <person name="Hecker M."/>
            <person name="Daniel R."/>
            <person name="Thauer R.K."/>
            <person name="Gottschalk G."/>
            <person name="Muller V."/>
        </authorList>
    </citation>
    <scope>NUCLEOTIDE SEQUENCE [LARGE SCALE GENOMIC DNA]</scope>
    <source>
        <strain evidence="3">ATCC 29683 / DSM 1030 / JCM 2381 / KCTC 1655 / WB1</strain>
    </source>
</reference>
<dbReference type="Pfam" id="PF05130">
    <property type="entry name" value="FlgN"/>
    <property type="match status" value="1"/>
</dbReference>
<dbReference type="STRING" id="931626.Awo_c24960"/>
<sequence length="165" mass="19599">MLETKEYEETLDSFYDYLFGVVKLHREMIPKLKDELMLIQSNSVEELNNNLNHQQIFLYQIKNFDQEVAEYMKKLKVDGERLSEVVLQFPADKQMRFFELLGQFSETAKEIAFYKEKCQTLLQTKLHTVNKSIAQYDLKSDKTTYKQDGKESEKTKLINTFEKSI</sequence>
<dbReference type="Proteomes" id="UP000007177">
    <property type="component" value="Chromosome"/>
</dbReference>
<evidence type="ECO:0000313" key="3">
    <source>
        <dbReference type="Proteomes" id="UP000007177"/>
    </source>
</evidence>
<dbReference type="InterPro" id="IPR036679">
    <property type="entry name" value="FlgN-like_sf"/>
</dbReference>
<dbReference type="RefSeq" id="WP_014356853.1">
    <property type="nucleotide sequence ID" value="NC_016894.1"/>
</dbReference>
<evidence type="ECO:0000256" key="1">
    <source>
        <dbReference type="ARBA" id="ARBA00022795"/>
    </source>
</evidence>
<keyword evidence="3" id="KW-1185">Reference proteome</keyword>
<dbReference type="KEGG" id="awo:Awo_c24960"/>
<name>H6LE20_ACEWD</name>
<gene>
    <name evidence="2" type="ordered locus">Awo_c24960</name>
</gene>
<proteinExistence type="predicted"/>
<evidence type="ECO:0000313" key="2">
    <source>
        <dbReference type="EMBL" id="AFA49253.1"/>
    </source>
</evidence>
<dbReference type="Gene3D" id="1.20.58.300">
    <property type="entry name" value="FlgN-like"/>
    <property type="match status" value="1"/>
</dbReference>
<dbReference type="AlphaFoldDB" id="H6LE20"/>
<keyword evidence="1" id="KW-1005">Bacterial flagellum biogenesis</keyword>
<dbReference type="OrthoDB" id="1778022at2"/>
<dbReference type="GO" id="GO:0044780">
    <property type="term" value="P:bacterial-type flagellum assembly"/>
    <property type="evidence" value="ECO:0007669"/>
    <property type="project" value="InterPro"/>
</dbReference>
<reference evidence="3" key="1">
    <citation type="submission" date="2011-07" db="EMBL/GenBank/DDBJ databases">
        <title>Complete genome sequence of Acetobacterium woodii.</title>
        <authorList>
            <person name="Poehlein A."/>
            <person name="Schmidt S."/>
            <person name="Kaster A.-K."/>
            <person name="Goenrich M."/>
            <person name="Vollmers J."/>
            <person name="Thuermer A."/>
            <person name="Gottschalk G."/>
            <person name="Thauer R.K."/>
            <person name="Daniel R."/>
            <person name="Mueller V."/>
        </authorList>
    </citation>
    <scope>NUCLEOTIDE SEQUENCE [LARGE SCALE GENOMIC DNA]</scope>
    <source>
        <strain evidence="3">ATCC 29683 / DSM 1030 / JCM 2381 / KCTC 1655 / WB1</strain>
    </source>
</reference>
<organism evidence="2 3">
    <name type="scientific">Acetobacterium woodii (strain ATCC 29683 / DSM 1030 / JCM 2381 / KCTC 1655 / WB1)</name>
    <dbReference type="NCBI Taxonomy" id="931626"/>
    <lineage>
        <taxon>Bacteria</taxon>
        <taxon>Bacillati</taxon>
        <taxon>Bacillota</taxon>
        <taxon>Clostridia</taxon>
        <taxon>Eubacteriales</taxon>
        <taxon>Eubacteriaceae</taxon>
        <taxon>Acetobacterium</taxon>
    </lineage>
</organism>
<dbReference type="SUPFAM" id="SSF140566">
    <property type="entry name" value="FlgN-like"/>
    <property type="match status" value="1"/>
</dbReference>
<dbReference type="InterPro" id="IPR007809">
    <property type="entry name" value="FlgN-like"/>
</dbReference>
<accession>H6LE20</accession>
<protein>
    <recommendedName>
        <fullName evidence="4">FlgN protein</fullName>
    </recommendedName>
</protein>
<dbReference type="EMBL" id="CP002987">
    <property type="protein sequence ID" value="AFA49253.1"/>
    <property type="molecule type" value="Genomic_DNA"/>
</dbReference>
<evidence type="ECO:0008006" key="4">
    <source>
        <dbReference type="Google" id="ProtNLM"/>
    </source>
</evidence>
<dbReference type="HOGENOM" id="CLU_1607264_0_0_9"/>